<dbReference type="InterPro" id="IPR002123">
    <property type="entry name" value="Plipid/glycerol_acylTrfase"/>
</dbReference>
<dbReference type="PANTHER" id="PTHR22753">
    <property type="entry name" value="TRANSMEMBRANE PROTEIN 68"/>
    <property type="match status" value="1"/>
</dbReference>
<dbReference type="PANTHER" id="PTHR22753:SF14">
    <property type="entry name" value="MONOACYLGLYCEROL_DIACYLGLYCEROL O-ACYLTRANSFERASE"/>
    <property type="match status" value="1"/>
</dbReference>
<keyword evidence="1" id="KW-0012">Acyltransferase</keyword>
<keyword evidence="2" id="KW-1185">Reference proteome</keyword>
<dbReference type="Pfam" id="PF01553">
    <property type="entry name" value="Acyltransferase"/>
    <property type="match status" value="1"/>
</dbReference>
<protein>
    <submittedName>
        <fullName evidence="1">Glycerol acyltransferase</fullName>
    </submittedName>
</protein>
<dbReference type="KEGG" id="mdu:MDUV_20070"/>
<dbReference type="AlphaFoldDB" id="A0A7I7JZ29"/>
<dbReference type="InterPro" id="IPR016676">
    <property type="entry name" value="P_lipid/glycerol_AcTrfase_prd"/>
</dbReference>
<proteinExistence type="predicted"/>
<dbReference type="PIRSF" id="PIRSF016753">
    <property type="entry name" value="P_lipid/glycerol_ac_tran_prd"/>
    <property type="match status" value="1"/>
</dbReference>
<gene>
    <name evidence="1" type="ORF">MDUV_20070</name>
</gene>
<dbReference type="RefSeq" id="WP_098003035.1">
    <property type="nucleotide sequence ID" value="NZ_AP022563.1"/>
</dbReference>
<dbReference type="Proteomes" id="UP000467006">
    <property type="component" value="Chromosome"/>
</dbReference>
<evidence type="ECO:0000313" key="1">
    <source>
        <dbReference type="EMBL" id="BBX17147.1"/>
    </source>
</evidence>
<sequence length="278" mass="30268">MSNDFYSGGQVNPSDIEQSAITKWDPELTERLMGLIRPIIKGWHRAEVRGLDDFPPGGALVVANHSGGLFAMDVPVFATDFYAKFGYGRGVYTLSHDILFLGPTGDFLKRTGFIPASHQNADEALRAGGVVVVFPGGDYDVYRPTTAENTIDFGGRTGYVRVALNARVPIVPSVSTGGQENQLFLTRGEWLAKATRLDKLLRVKILPISFGFPFGVSAVLPVNLPLPTKIVTHVLPPIDVVAEFGEDPDVDEVDAHVRHVMQQALDALATERRFPVIG</sequence>
<accession>A0A7I7JZ29</accession>
<dbReference type="SMART" id="SM00563">
    <property type="entry name" value="PlsC"/>
    <property type="match status" value="1"/>
</dbReference>
<dbReference type="GO" id="GO:0016746">
    <property type="term" value="F:acyltransferase activity"/>
    <property type="evidence" value="ECO:0007669"/>
    <property type="project" value="UniProtKB-KW"/>
</dbReference>
<evidence type="ECO:0000313" key="2">
    <source>
        <dbReference type="Proteomes" id="UP000467006"/>
    </source>
</evidence>
<name>A0A7I7JZ29_9MYCO</name>
<dbReference type="SUPFAM" id="SSF69593">
    <property type="entry name" value="Glycerol-3-phosphate (1)-acyltransferase"/>
    <property type="match status" value="1"/>
</dbReference>
<dbReference type="OrthoDB" id="7056876at2"/>
<dbReference type="EMBL" id="AP022563">
    <property type="protein sequence ID" value="BBX17147.1"/>
    <property type="molecule type" value="Genomic_DNA"/>
</dbReference>
<organism evidence="1 2">
    <name type="scientific">Mycolicibacterium duvalii</name>
    <dbReference type="NCBI Taxonomy" id="39688"/>
    <lineage>
        <taxon>Bacteria</taxon>
        <taxon>Bacillati</taxon>
        <taxon>Actinomycetota</taxon>
        <taxon>Actinomycetes</taxon>
        <taxon>Mycobacteriales</taxon>
        <taxon>Mycobacteriaceae</taxon>
        <taxon>Mycolicibacterium</taxon>
    </lineage>
</organism>
<keyword evidence="1" id="KW-0808">Transferase</keyword>
<dbReference type="GO" id="GO:0016020">
    <property type="term" value="C:membrane"/>
    <property type="evidence" value="ECO:0007669"/>
    <property type="project" value="TreeGrafter"/>
</dbReference>
<reference evidence="1 2" key="1">
    <citation type="journal article" date="2019" name="Emerg. Microbes Infect.">
        <title>Comprehensive subspecies identification of 175 nontuberculous mycobacteria species based on 7547 genomic profiles.</title>
        <authorList>
            <person name="Matsumoto Y."/>
            <person name="Kinjo T."/>
            <person name="Motooka D."/>
            <person name="Nabeya D."/>
            <person name="Jung N."/>
            <person name="Uechi K."/>
            <person name="Horii T."/>
            <person name="Iida T."/>
            <person name="Fujita J."/>
            <person name="Nakamura S."/>
        </authorList>
    </citation>
    <scope>NUCLEOTIDE SEQUENCE [LARGE SCALE GENOMIC DNA]</scope>
    <source>
        <strain evidence="1 2">JCM 6396</strain>
    </source>
</reference>